<comment type="subunit">
    <text evidence="3">F-type ATPases have 2 components, CF(1) - the catalytic core - and CF(0) - the membrane proton channel.</text>
</comment>
<dbReference type="InterPro" id="IPR001421">
    <property type="entry name" value="ATP8_metazoa"/>
</dbReference>
<evidence type="ECO:0000256" key="9">
    <source>
        <dbReference type="ARBA" id="ARBA00023065"/>
    </source>
</evidence>
<evidence type="ECO:0000256" key="5">
    <source>
        <dbReference type="ARBA" id="ARBA00022547"/>
    </source>
</evidence>
<feature type="transmembrane region" description="Helical" evidence="13">
    <location>
        <begin position="6"/>
        <end position="23"/>
    </location>
</feature>
<reference evidence="14" key="3">
    <citation type="submission" date="2014-06" db="EMBL/GenBank/DDBJ databases">
        <authorList>
            <person name="Ju J."/>
            <person name="Zhang J."/>
        </authorList>
    </citation>
    <scope>NUCLEOTIDE SEQUENCE</scope>
</reference>
<evidence type="ECO:0000256" key="8">
    <source>
        <dbReference type="ARBA" id="ARBA00022989"/>
    </source>
</evidence>
<evidence type="ECO:0000256" key="7">
    <source>
        <dbReference type="ARBA" id="ARBA00022781"/>
    </source>
</evidence>
<evidence type="ECO:0000256" key="10">
    <source>
        <dbReference type="ARBA" id="ARBA00023128"/>
    </source>
</evidence>
<reference evidence="15" key="2">
    <citation type="journal article" date="2014" name="Nucleic Acids Res.">
        <title>Multiplex sequencing of pooled mitochondrial genomes-a crucial step toward biodiversity analysis using mito-metagenomics.</title>
        <authorList>
            <person name="Tang M."/>
            <person name="Tan M."/>
            <person name="Meng G."/>
            <person name="Yang S."/>
            <person name="Su X."/>
            <person name="Liu S."/>
            <person name="Song W."/>
            <person name="Li Y."/>
            <person name="Wu Q."/>
            <person name="Zhang A."/>
            <person name="Zhou X."/>
        </authorList>
    </citation>
    <scope>NUCLEOTIDE SEQUENCE</scope>
</reference>
<dbReference type="GO" id="GO:0015078">
    <property type="term" value="F:proton transmembrane transporter activity"/>
    <property type="evidence" value="ECO:0007669"/>
    <property type="project" value="InterPro"/>
</dbReference>
<evidence type="ECO:0000256" key="12">
    <source>
        <dbReference type="RuleBase" id="RU003661"/>
    </source>
</evidence>
<comment type="subcellular location">
    <subcellularLocation>
        <location evidence="1 12">Mitochondrion membrane</location>
        <topology evidence="1 12">Single-pass membrane protein</topology>
    </subcellularLocation>
</comment>
<dbReference type="GO" id="GO:0031966">
    <property type="term" value="C:mitochondrial membrane"/>
    <property type="evidence" value="ECO:0007669"/>
    <property type="project" value="UniProtKB-SubCell"/>
</dbReference>
<evidence type="ECO:0000256" key="11">
    <source>
        <dbReference type="ARBA" id="ARBA00023136"/>
    </source>
</evidence>
<keyword evidence="9 12" id="KW-0406">Ion transport</keyword>
<keyword evidence="8 13" id="KW-1133">Transmembrane helix</keyword>
<keyword evidence="7 12" id="KW-0375">Hydrogen ion transport</keyword>
<evidence type="ECO:0000313" key="14">
    <source>
        <dbReference type="EMBL" id="AIM19613.1"/>
    </source>
</evidence>
<keyword evidence="4 12" id="KW-0813">Transport</keyword>
<sequence length="52" mass="6451">MPQMAPLNWLVLMIIFINIMIMFNMTNYYSFIYPVQKFEKTELNKTTINWKW</sequence>
<dbReference type="GO" id="GO:0045259">
    <property type="term" value="C:proton-transporting ATP synthase complex"/>
    <property type="evidence" value="ECO:0007669"/>
    <property type="project" value="UniProtKB-KW"/>
</dbReference>
<organism evidence="15">
    <name type="scientific">Tribolium castaneum</name>
    <name type="common">Red flour beetle</name>
    <dbReference type="NCBI Taxonomy" id="7070"/>
    <lineage>
        <taxon>Eukaryota</taxon>
        <taxon>Metazoa</taxon>
        <taxon>Ecdysozoa</taxon>
        <taxon>Arthropoda</taxon>
        <taxon>Hexapoda</taxon>
        <taxon>Insecta</taxon>
        <taxon>Pterygota</taxon>
        <taxon>Neoptera</taxon>
        <taxon>Endopterygota</taxon>
        <taxon>Coleoptera</taxon>
        <taxon>Polyphaga</taxon>
        <taxon>Cucujiformia</taxon>
        <taxon>Tenebrionidae</taxon>
        <taxon>Tenebrionidae incertae sedis</taxon>
        <taxon>Tribolium</taxon>
    </lineage>
</organism>
<keyword evidence="6 12" id="KW-0812">Transmembrane</keyword>
<reference evidence="14" key="1">
    <citation type="journal article" date="2014" name="Mitochondrial DNA">
        <title>The complete mitochondrial genome of the red flour beetle, Tribolium castaneum (Coleoptera: Tenebrionidae).</title>
        <authorList>
            <person name="Liu Q.N."/>
            <person name="Bian D.D."/>
            <person name="Jiang S.H."/>
            <person name="Li Z.X."/>
            <person name="Ge B.M."/>
            <person name="Xuan F.J."/>
            <person name="Yang L."/>
            <person name="Li C.F."/>
            <person name="Zhang D.Z."/>
            <person name="Zhou C.L."/>
            <person name="Tang B.P."/>
        </authorList>
    </citation>
    <scope>NUCLEOTIDE SEQUENCE</scope>
</reference>
<keyword evidence="10 12" id="KW-0496">Mitochondrion</keyword>
<dbReference type="GO" id="GO:0015986">
    <property type="term" value="P:proton motive force-driven ATP synthesis"/>
    <property type="evidence" value="ECO:0007669"/>
    <property type="project" value="InterPro"/>
</dbReference>
<dbReference type="EMBL" id="KM009121">
    <property type="protein sequence ID" value="AIM19613.1"/>
    <property type="molecule type" value="Genomic_DNA"/>
</dbReference>
<evidence type="ECO:0000256" key="6">
    <source>
        <dbReference type="ARBA" id="ARBA00022692"/>
    </source>
</evidence>
<accession>A0A0A0V8V9</accession>
<proteinExistence type="inferred from homology"/>
<evidence type="ECO:0000256" key="13">
    <source>
        <dbReference type="SAM" id="Phobius"/>
    </source>
</evidence>
<evidence type="ECO:0000313" key="15">
    <source>
        <dbReference type="EMBL" id="AIW64844.1"/>
    </source>
</evidence>
<evidence type="ECO:0000256" key="1">
    <source>
        <dbReference type="ARBA" id="ARBA00004304"/>
    </source>
</evidence>
<dbReference type="AlphaFoldDB" id="A0A0A0V8V9"/>
<protein>
    <recommendedName>
        <fullName evidence="12">ATP synthase complex subunit 8</fullName>
    </recommendedName>
</protein>
<geneLocation type="mitochondrion" evidence="15"/>
<name>A0A0A0V8V9_TRICA</name>
<evidence type="ECO:0000256" key="3">
    <source>
        <dbReference type="ARBA" id="ARBA00011291"/>
    </source>
</evidence>
<evidence type="ECO:0000256" key="4">
    <source>
        <dbReference type="ARBA" id="ARBA00022448"/>
    </source>
</evidence>
<comment type="similarity">
    <text evidence="2 12">Belongs to the ATPase protein 8 family.</text>
</comment>
<keyword evidence="5 12" id="KW-0138">CF(0)</keyword>
<dbReference type="Pfam" id="PF00895">
    <property type="entry name" value="ATP-synt_8"/>
    <property type="match status" value="1"/>
</dbReference>
<keyword evidence="11 13" id="KW-0472">Membrane</keyword>
<evidence type="ECO:0000256" key="2">
    <source>
        <dbReference type="ARBA" id="ARBA00008892"/>
    </source>
</evidence>
<dbReference type="EMBL" id="KM244661">
    <property type="protein sequence ID" value="AIW64844.1"/>
    <property type="molecule type" value="Genomic_DNA"/>
</dbReference>
<gene>
    <name evidence="15" type="primary">ATP8</name>
</gene>